<protein>
    <submittedName>
        <fullName evidence="1">Uncharacterized protein</fullName>
    </submittedName>
</protein>
<accession>A0AAD1YB63</accession>
<gene>
    <name evidence="1" type="ORF">ECRASSUSDP1_LOCUS28066</name>
</gene>
<dbReference type="EMBL" id="CAMPGE010028958">
    <property type="protein sequence ID" value="CAI2386447.1"/>
    <property type="molecule type" value="Genomic_DNA"/>
</dbReference>
<evidence type="ECO:0000313" key="2">
    <source>
        <dbReference type="Proteomes" id="UP001295684"/>
    </source>
</evidence>
<proteinExistence type="predicted"/>
<evidence type="ECO:0000313" key="1">
    <source>
        <dbReference type="EMBL" id="CAI2386447.1"/>
    </source>
</evidence>
<name>A0AAD1YB63_EUPCR</name>
<reference evidence="1" key="1">
    <citation type="submission" date="2023-07" db="EMBL/GenBank/DDBJ databases">
        <authorList>
            <consortium name="AG Swart"/>
            <person name="Singh M."/>
            <person name="Singh A."/>
            <person name="Seah K."/>
            <person name="Emmerich C."/>
        </authorList>
    </citation>
    <scope>NUCLEOTIDE SEQUENCE</scope>
    <source>
        <strain evidence="1">DP1</strain>
    </source>
</reference>
<sequence length="157" mass="17697">MNKLNDFNENLSEDLLDENASVSSINISTNLDKNMSKDLFSMNVLSSKILKAESCPLDKLGVLVSSRDPVSHCSKDFVIPRKELLFKKFKSQGWVSESNLQSDIKHLLRRAMRIRSNSDLLKEDKYKGVNTKVAKPSKSRLVRGVTIHDCEAPKCSL</sequence>
<dbReference type="AlphaFoldDB" id="A0AAD1YB63"/>
<keyword evidence="2" id="KW-1185">Reference proteome</keyword>
<comment type="caution">
    <text evidence="1">The sequence shown here is derived from an EMBL/GenBank/DDBJ whole genome shotgun (WGS) entry which is preliminary data.</text>
</comment>
<organism evidence="1 2">
    <name type="scientific">Euplotes crassus</name>
    <dbReference type="NCBI Taxonomy" id="5936"/>
    <lineage>
        <taxon>Eukaryota</taxon>
        <taxon>Sar</taxon>
        <taxon>Alveolata</taxon>
        <taxon>Ciliophora</taxon>
        <taxon>Intramacronucleata</taxon>
        <taxon>Spirotrichea</taxon>
        <taxon>Hypotrichia</taxon>
        <taxon>Euplotida</taxon>
        <taxon>Euplotidae</taxon>
        <taxon>Moneuplotes</taxon>
    </lineage>
</organism>
<dbReference type="Proteomes" id="UP001295684">
    <property type="component" value="Unassembled WGS sequence"/>
</dbReference>